<gene>
    <name evidence="1" type="ORF">Bca52824_049631</name>
</gene>
<dbReference type="OrthoDB" id="10530408at2759"/>
<organism evidence="1 2">
    <name type="scientific">Brassica carinata</name>
    <name type="common">Ethiopian mustard</name>
    <name type="synonym">Abyssinian cabbage</name>
    <dbReference type="NCBI Taxonomy" id="52824"/>
    <lineage>
        <taxon>Eukaryota</taxon>
        <taxon>Viridiplantae</taxon>
        <taxon>Streptophyta</taxon>
        <taxon>Embryophyta</taxon>
        <taxon>Tracheophyta</taxon>
        <taxon>Spermatophyta</taxon>
        <taxon>Magnoliopsida</taxon>
        <taxon>eudicotyledons</taxon>
        <taxon>Gunneridae</taxon>
        <taxon>Pentapetalae</taxon>
        <taxon>rosids</taxon>
        <taxon>malvids</taxon>
        <taxon>Brassicales</taxon>
        <taxon>Brassicaceae</taxon>
        <taxon>Brassiceae</taxon>
        <taxon>Brassica</taxon>
    </lineage>
</organism>
<sequence>MSLTLFMKYGLMVNVHNRDLTAIAADLREKIDGESNAVSDGVGDGVRRVWHSLLGACRIRDSFGPTQQNARCGLLIGCIYSIEHLSI</sequence>
<dbReference type="AlphaFoldDB" id="A0A8X7UT78"/>
<keyword evidence="2" id="KW-1185">Reference proteome</keyword>
<evidence type="ECO:0000313" key="1">
    <source>
        <dbReference type="EMBL" id="KAG2290027.1"/>
    </source>
</evidence>
<dbReference type="EMBL" id="JAAMPC010000010">
    <property type="protein sequence ID" value="KAG2290027.1"/>
    <property type="molecule type" value="Genomic_DNA"/>
</dbReference>
<accession>A0A8X7UT78</accession>
<dbReference type="Proteomes" id="UP000886595">
    <property type="component" value="Unassembled WGS sequence"/>
</dbReference>
<reference evidence="1 2" key="1">
    <citation type="submission" date="2020-02" db="EMBL/GenBank/DDBJ databases">
        <authorList>
            <person name="Ma Q."/>
            <person name="Huang Y."/>
            <person name="Song X."/>
            <person name="Pei D."/>
        </authorList>
    </citation>
    <scope>NUCLEOTIDE SEQUENCE [LARGE SCALE GENOMIC DNA]</scope>
    <source>
        <strain evidence="1">Sxm20200214</strain>
        <tissue evidence="1">Leaf</tissue>
    </source>
</reference>
<comment type="caution">
    <text evidence="1">The sequence shown here is derived from an EMBL/GenBank/DDBJ whole genome shotgun (WGS) entry which is preliminary data.</text>
</comment>
<protein>
    <submittedName>
        <fullName evidence="1">Uncharacterized protein</fullName>
    </submittedName>
</protein>
<proteinExistence type="predicted"/>
<name>A0A8X7UT78_BRACI</name>
<evidence type="ECO:0000313" key="2">
    <source>
        <dbReference type="Proteomes" id="UP000886595"/>
    </source>
</evidence>